<keyword evidence="2" id="KW-0812">Transmembrane</keyword>
<protein>
    <recommendedName>
        <fullName evidence="3">Doubled CXXCH motif domain-containing protein</fullName>
    </recommendedName>
</protein>
<dbReference type="Proteomes" id="UP000885986">
    <property type="component" value="Unassembled WGS sequence"/>
</dbReference>
<reference evidence="4" key="1">
    <citation type="journal article" date="2020" name="mSystems">
        <title>Genome- and Community-Level Interaction Insights into Carbon Utilization and Element Cycling Functions of Hydrothermarchaeota in Hydrothermal Sediment.</title>
        <authorList>
            <person name="Zhou Z."/>
            <person name="Liu Y."/>
            <person name="Xu W."/>
            <person name="Pan J."/>
            <person name="Luo Z.H."/>
            <person name="Li M."/>
        </authorList>
    </citation>
    <scope>NUCLEOTIDE SEQUENCE [LARGE SCALE GENOMIC DNA]</scope>
    <source>
        <strain evidence="4">SpSt-1224</strain>
    </source>
</reference>
<name>A0A7C2XSH9_9BACT</name>
<accession>A0A7C2XSH9</accession>
<comment type="caution">
    <text evidence="4">The sequence shown here is derived from an EMBL/GenBank/DDBJ whole genome shotgun (WGS) entry which is preliminary data.</text>
</comment>
<evidence type="ECO:0000259" key="3">
    <source>
        <dbReference type="Pfam" id="PF09699"/>
    </source>
</evidence>
<dbReference type="InterPro" id="IPR010177">
    <property type="entry name" value="Paired_CXXCH_1"/>
</dbReference>
<dbReference type="Pfam" id="PF09699">
    <property type="entry name" value="Paired_CXXCH_1"/>
    <property type="match status" value="6"/>
</dbReference>
<gene>
    <name evidence="4" type="ORF">ENN98_08655</name>
</gene>
<feature type="domain" description="Doubled CXXCH motif" evidence="3">
    <location>
        <begin position="208"/>
        <end position="245"/>
    </location>
</feature>
<organism evidence="4">
    <name type="scientific">Desulfurivibrio alkaliphilus</name>
    <dbReference type="NCBI Taxonomy" id="427923"/>
    <lineage>
        <taxon>Bacteria</taxon>
        <taxon>Pseudomonadati</taxon>
        <taxon>Thermodesulfobacteriota</taxon>
        <taxon>Desulfobulbia</taxon>
        <taxon>Desulfobulbales</taxon>
        <taxon>Desulfobulbaceae</taxon>
        <taxon>Desulfurivibrio</taxon>
    </lineage>
</organism>
<feature type="compositionally biased region" description="Basic and acidic residues" evidence="1">
    <location>
        <begin position="1"/>
        <end position="16"/>
    </location>
</feature>
<feature type="domain" description="Doubled CXXCH motif" evidence="3">
    <location>
        <begin position="456"/>
        <end position="506"/>
    </location>
</feature>
<keyword evidence="2" id="KW-1133">Transmembrane helix</keyword>
<feature type="domain" description="Doubled CXXCH motif" evidence="3">
    <location>
        <begin position="256"/>
        <end position="295"/>
    </location>
</feature>
<dbReference type="Gene3D" id="3.90.10.10">
    <property type="entry name" value="Cytochrome C3"/>
    <property type="match status" value="3"/>
</dbReference>
<dbReference type="SUPFAM" id="SSF48695">
    <property type="entry name" value="Multiheme cytochromes"/>
    <property type="match status" value="1"/>
</dbReference>
<dbReference type="Gene3D" id="1.10.287.3080">
    <property type="match status" value="1"/>
</dbReference>
<dbReference type="PANTHER" id="PTHR39425:SF1">
    <property type="entry name" value="CYTOCHROME C7-LIKE DOMAIN-CONTAINING PROTEIN"/>
    <property type="match status" value="1"/>
</dbReference>
<evidence type="ECO:0000256" key="2">
    <source>
        <dbReference type="SAM" id="Phobius"/>
    </source>
</evidence>
<dbReference type="InterPro" id="IPR036280">
    <property type="entry name" value="Multihaem_cyt_sf"/>
</dbReference>
<feature type="transmembrane region" description="Helical" evidence="2">
    <location>
        <begin position="30"/>
        <end position="53"/>
    </location>
</feature>
<feature type="domain" description="Doubled CXXCH motif" evidence="3">
    <location>
        <begin position="354"/>
        <end position="390"/>
    </location>
</feature>
<feature type="region of interest" description="Disordered" evidence="1">
    <location>
        <begin position="1"/>
        <end position="24"/>
    </location>
</feature>
<dbReference type="NCBIfam" id="TIGR01905">
    <property type="entry name" value="paired_CXXCH_1"/>
    <property type="match status" value="6"/>
</dbReference>
<keyword evidence="2" id="KW-0472">Membrane</keyword>
<feature type="domain" description="Doubled CXXCH motif" evidence="3">
    <location>
        <begin position="304"/>
        <end position="345"/>
    </location>
</feature>
<sequence length="600" mass="65920">MERLEGSIGREADGARGRARNGGKQPVRRCLCSLFAMIVGAALLLACGSAGYAPAPAWAAEAKLNVVSPPDGSWVTTQDLYLVGYLEGAAVRHLEIGGVSNKAPREGIPVDEGGAFGVLITLKRGKNTITLGSGALQTRLKVFYAPAADSKSVPQGYQRFYVHINPQPQDCRECHRLRNERYNFTRIIPAQSDCIKCHADMGKSSYVHGPVGAGVCISCHNPHGSTNPLSMERVGQDLCLVCHQENLEEFSGAHIHAPVAAGCVDCHNPHESPMRFQLRGRGPDVSSLCFNCHEAAIFTKENRHGPVGSGDCIACHLPHSGEHKNLLIATADKGEVCFQCHQDRMEEFTMRYVHAPVASDCGQCHDPHSSNARFQLYESGGKMCATCHEAISPEVYNDIRTATYKHEPVDQGKCTECHRAHSSEVQSLLKGSNLQGLCFTCHDELSDHVAGSTAQHGPVITGDCMSCHKAHGSTFSRILVRYFPEDFYREYNPEYYDLCFSCHNKDIAKNKFTNTLTNFRDGNYNLHFFHVNMQKGRTCIACHDAHASVQPKHIRTEVPFGFWSYPIALTKTDDGGTCIVGCHAPKGYNRKNPIIEKPAR</sequence>
<proteinExistence type="predicted"/>
<evidence type="ECO:0000256" key="1">
    <source>
        <dbReference type="SAM" id="MobiDB-lite"/>
    </source>
</evidence>
<dbReference type="PANTHER" id="PTHR39425">
    <property type="entry name" value="LIPOPROTEIN CYTOCHROME C"/>
    <property type="match status" value="1"/>
</dbReference>
<feature type="domain" description="Doubled CXXCH motif" evidence="3">
    <location>
        <begin position="406"/>
        <end position="445"/>
    </location>
</feature>
<dbReference type="EMBL" id="DSDS01000193">
    <property type="protein sequence ID" value="HET98731.1"/>
    <property type="molecule type" value="Genomic_DNA"/>
</dbReference>
<dbReference type="AlphaFoldDB" id="A0A7C2XSH9"/>
<evidence type="ECO:0000313" key="4">
    <source>
        <dbReference type="EMBL" id="HET98731.1"/>
    </source>
</evidence>